<dbReference type="Proteomes" id="UP001526147">
    <property type="component" value="Unassembled WGS sequence"/>
</dbReference>
<proteinExistence type="predicted"/>
<evidence type="ECO:0000256" key="1">
    <source>
        <dbReference type="ARBA" id="ARBA00004651"/>
    </source>
</evidence>
<dbReference type="InterPro" id="IPR003740">
    <property type="entry name" value="YitT"/>
</dbReference>
<feature type="transmembrane region" description="Helical" evidence="6">
    <location>
        <begin position="141"/>
        <end position="162"/>
    </location>
</feature>
<accession>A0ABT3DEV5</accession>
<gene>
    <name evidence="7" type="ORF">OIH86_08030</name>
</gene>
<sequence>MKYVRIGVMIILGSILLSIGINLFLTPYKVLDGGIIGIGLILHYLLGLKAGLMVIFLSIPVFLIAWIYYRQYFYNSLHGMLVSSFFIDLLKPLSGVIHLAPYISSLIGGIFVGLGIGLMLRIGTSTGGTDLLAQFLFEKTGINVGILIFLIDSIVILLGGLLISGDTFLLSCITILAVGLTTTFISTKSSHST</sequence>
<dbReference type="EMBL" id="JAOYEY010000032">
    <property type="protein sequence ID" value="MCV9885600.1"/>
    <property type="molecule type" value="Genomic_DNA"/>
</dbReference>
<dbReference type="Pfam" id="PF02588">
    <property type="entry name" value="YitT_membrane"/>
    <property type="match status" value="1"/>
</dbReference>
<feature type="transmembrane region" description="Helical" evidence="6">
    <location>
        <begin position="168"/>
        <end position="187"/>
    </location>
</feature>
<dbReference type="PANTHER" id="PTHR33545:SF5">
    <property type="entry name" value="UPF0750 MEMBRANE PROTEIN YITT"/>
    <property type="match status" value="1"/>
</dbReference>
<dbReference type="PANTHER" id="PTHR33545">
    <property type="entry name" value="UPF0750 MEMBRANE PROTEIN YITT-RELATED"/>
    <property type="match status" value="1"/>
</dbReference>
<comment type="caution">
    <text evidence="7">The sequence shown here is derived from an EMBL/GenBank/DDBJ whole genome shotgun (WGS) entry which is preliminary data.</text>
</comment>
<keyword evidence="2" id="KW-1003">Cell membrane</keyword>
<organism evidence="7 8">
    <name type="scientific">Metabacillus halosaccharovorans</name>
    <dbReference type="NCBI Taxonomy" id="930124"/>
    <lineage>
        <taxon>Bacteria</taxon>
        <taxon>Bacillati</taxon>
        <taxon>Bacillota</taxon>
        <taxon>Bacilli</taxon>
        <taxon>Bacillales</taxon>
        <taxon>Bacillaceae</taxon>
        <taxon>Metabacillus</taxon>
    </lineage>
</organism>
<protein>
    <submittedName>
        <fullName evidence="7">YitT family protein</fullName>
    </submittedName>
</protein>
<keyword evidence="5 6" id="KW-0472">Membrane</keyword>
<keyword evidence="8" id="KW-1185">Reference proteome</keyword>
<keyword evidence="4 6" id="KW-1133">Transmembrane helix</keyword>
<evidence type="ECO:0000256" key="6">
    <source>
        <dbReference type="SAM" id="Phobius"/>
    </source>
</evidence>
<reference evidence="7 8" key="1">
    <citation type="submission" date="2022-10" db="EMBL/GenBank/DDBJ databases">
        <title>Draft genome assembly of moderately radiation resistant bacterium Metabacillus halosaccharovorans.</title>
        <authorList>
            <person name="Pal S."/>
            <person name="Gopinathan A."/>
        </authorList>
    </citation>
    <scope>NUCLEOTIDE SEQUENCE [LARGE SCALE GENOMIC DNA]</scope>
    <source>
        <strain evidence="7 8">VITHBRA001</strain>
    </source>
</reference>
<evidence type="ECO:0000256" key="5">
    <source>
        <dbReference type="ARBA" id="ARBA00023136"/>
    </source>
</evidence>
<feature type="transmembrane region" description="Helical" evidence="6">
    <location>
        <begin position="99"/>
        <end position="120"/>
    </location>
</feature>
<evidence type="ECO:0000256" key="3">
    <source>
        <dbReference type="ARBA" id="ARBA00022692"/>
    </source>
</evidence>
<dbReference type="InterPro" id="IPR051461">
    <property type="entry name" value="UPF0750_membrane"/>
</dbReference>
<evidence type="ECO:0000256" key="4">
    <source>
        <dbReference type="ARBA" id="ARBA00022989"/>
    </source>
</evidence>
<keyword evidence="3 6" id="KW-0812">Transmembrane</keyword>
<name>A0ABT3DEV5_9BACI</name>
<feature type="transmembrane region" description="Helical" evidence="6">
    <location>
        <begin position="46"/>
        <end position="69"/>
    </location>
</feature>
<dbReference type="RefSeq" id="WP_078434007.1">
    <property type="nucleotide sequence ID" value="NZ_JAOYEY010000032.1"/>
</dbReference>
<evidence type="ECO:0000313" key="7">
    <source>
        <dbReference type="EMBL" id="MCV9885600.1"/>
    </source>
</evidence>
<evidence type="ECO:0000313" key="8">
    <source>
        <dbReference type="Proteomes" id="UP001526147"/>
    </source>
</evidence>
<feature type="transmembrane region" description="Helical" evidence="6">
    <location>
        <begin position="6"/>
        <end position="25"/>
    </location>
</feature>
<evidence type="ECO:0000256" key="2">
    <source>
        <dbReference type="ARBA" id="ARBA00022475"/>
    </source>
</evidence>
<comment type="subcellular location">
    <subcellularLocation>
        <location evidence="1">Cell membrane</location>
        <topology evidence="1">Multi-pass membrane protein</topology>
    </subcellularLocation>
</comment>